<organism evidence="9 10">
    <name type="scientific">Hippocampus comes</name>
    <name type="common">Tiger tail seahorse</name>
    <dbReference type="NCBI Taxonomy" id="109280"/>
    <lineage>
        <taxon>Eukaryota</taxon>
        <taxon>Metazoa</taxon>
        <taxon>Chordata</taxon>
        <taxon>Craniata</taxon>
        <taxon>Vertebrata</taxon>
        <taxon>Euteleostomi</taxon>
        <taxon>Actinopterygii</taxon>
        <taxon>Neopterygii</taxon>
        <taxon>Teleostei</taxon>
        <taxon>Neoteleostei</taxon>
        <taxon>Acanthomorphata</taxon>
        <taxon>Syngnathiaria</taxon>
        <taxon>Syngnathiformes</taxon>
        <taxon>Syngnathoidei</taxon>
        <taxon>Syngnathidae</taxon>
        <taxon>Hippocampus</taxon>
    </lineage>
</organism>
<dbReference type="Pfam" id="PF01130">
    <property type="entry name" value="CD36"/>
    <property type="match status" value="2"/>
</dbReference>
<evidence type="ECO:0000256" key="4">
    <source>
        <dbReference type="ARBA" id="ARBA00022989"/>
    </source>
</evidence>
<dbReference type="PRINTS" id="PR01609">
    <property type="entry name" value="CD36FAMILY"/>
</dbReference>
<keyword evidence="6" id="KW-0325">Glycoprotein</keyword>
<accession>A0A3Q2XMQ4</accession>
<dbReference type="GO" id="GO:0005044">
    <property type="term" value="F:scavenger receptor activity"/>
    <property type="evidence" value="ECO:0007669"/>
    <property type="project" value="TreeGrafter"/>
</dbReference>
<dbReference type="GO" id="GO:0030169">
    <property type="term" value="F:low-density lipoprotein particle binding"/>
    <property type="evidence" value="ECO:0007669"/>
    <property type="project" value="TreeGrafter"/>
</dbReference>
<dbReference type="GO" id="GO:0034383">
    <property type="term" value="P:low-density lipoprotein particle clearance"/>
    <property type="evidence" value="ECO:0007669"/>
    <property type="project" value="TreeGrafter"/>
</dbReference>
<feature type="chain" id="PRO_5018644571" evidence="8">
    <location>
        <begin position="23"/>
        <end position="425"/>
    </location>
</feature>
<dbReference type="PANTHER" id="PTHR11923:SF12">
    <property type="entry name" value="PLATELET GLYCOPROTEIN 4"/>
    <property type="match status" value="1"/>
</dbReference>
<evidence type="ECO:0000256" key="2">
    <source>
        <dbReference type="ARBA" id="ARBA00010532"/>
    </source>
</evidence>
<dbReference type="GO" id="GO:0009986">
    <property type="term" value="C:cell surface"/>
    <property type="evidence" value="ECO:0007669"/>
    <property type="project" value="TreeGrafter"/>
</dbReference>
<dbReference type="PANTHER" id="PTHR11923">
    <property type="entry name" value="SCAVENGER RECEPTOR CLASS B TYPE-1 SR-B1"/>
    <property type="match status" value="1"/>
</dbReference>
<reference evidence="9" key="2">
    <citation type="submission" date="2025-09" db="UniProtKB">
        <authorList>
            <consortium name="Ensembl"/>
        </authorList>
    </citation>
    <scope>IDENTIFICATION</scope>
</reference>
<dbReference type="GO" id="GO:0042953">
    <property type="term" value="P:lipoprotein transport"/>
    <property type="evidence" value="ECO:0007669"/>
    <property type="project" value="TreeGrafter"/>
</dbReference>
<sequence length="425" mass="47177">MSATICASVWLKIVLSAGPCAGIKEAVIAPGTPAYENWLSPGGAVYRQFWFFNVQNAREVVEEGRAPWTARARSASPEVHTDSQEENRGAYSKLPIVLHPVLERMIKSSNSSLFQQRSVRELLWGYKDPMLKATVGLFAPYNATFDGYYTVYTGEGDIGKVASCSLVFRSLPFWDDKYCNMINGTDGSNFAPFVDATKPIYFFSSDICRSVSANFEHSVELKEIPVYRFGLLPSTLASPVDNPDNHCYCRDPKTTKNCTMAGVLDISSCQDGQPIYISLPHFLHGTPSLHQAIKGLNPSEEHHKTYLDVEPITGITLGFAKRIQGVEENQRKHHFPFGLDERGNDTDAAARNLLGFFSTRPTFWFQTAQLDDDSASLLKEELVDRIKMLDVVQKVLLGAGLAVFALCLISYIAVRCNDESETGKT</sequence>
<dbReference type="GO" id="GO:0005737">
    <property type="term" value="C:cytoplasm"/>
    <property type="evidence" value="ECO:0007669"/>
    <property type="project" value="TreeGrafter"/>
</dbReference>
<keyword evidence="8" id="KW-0732">Signal</keyword>
<name>A0A3Q2XMQ4_HIPCM</name>
<evidence type="ECO:0000256" key="5">
    <source>
        <dbReference type="ARBA" id="ARBA00023136"/>
    </source>
</evidence>
<dbReference type="OMA" id="AFQNWLV"/>
<evidence type="ECO:0000256" key="1">
    <source>
        <dbReference type="ARBA" id="ARBA00004370"/>
    </source>
</evidence>
<dbReference type="STRING" id="109280.ENSHCOP00000005938"/>
<gene>
    <name evidence="9" type="primary">CD36</name>
</gene>
<keyword evidence="4 7" id="KW-1133">Transmembrane helix</keyword>
<protein>
    <submittedName>
        <fullName evidence="9">CD36 molecule (CD36 blood group)</fullName>
    </submittedName>
</protein>
<feature type="transmembrane region" description="Helical" evidence="7">
    <location>
        <begin position="395"/>
        <end position="414"/>
    </location>
</feature>
<feature type="signal peptide" evidence="8">
    <location>
        <begin position="1"/>
        <end position="22"/>
    </location>
</feature>
<dbReference type="AlphaFoldDB" id="A0A3Q2XMQ4"/>
<evidence type="ECO:0000313" key="10">
    <source>
        <dbReference type="Proteomes" id="UP000264820"/>
    </source>
</evidence>
<dbReference type="GeneTree" id="ENSGT00940000153372"/>
<evidence type="ECO:0000313" key="9">
    <source>
        <dbReference type="Ensembl" id="ENSHCOP00000005938.1"/>
    </source>
</evidence>
<dbReference type="GO" id="GO:0006898">
    <property type="term" value="P:receptor-mediated endocytosis"/>
    <property type="evidence" value="ECO:0007669"/>
    <property type="project" value="TreeGrafter"/>
</dbReference>
<keyword evidence="3 7" id="KW-0812">Transmembrane</keyword>
<dbReference type="GO" id="GO:0044539">
    <property type="term" value="P:long-chain fatty acid import into cell"/>
    <property type="evidence" value="ECO:0007669"/>
    <property type="project" value="TreeGrafter"/>
</dbReference>
<keyword evidence="10" id="KW-1185">Reference proteome</keyword>
<comment type="subcellular location">
    <subcellularLocation>
        <location evidence="1">Membrane</location>
    </subcellularLocation>
</comment>
<dbReference type="GO" id="GO:0005901">
    <property type="term" value="C:caveola"/>
    <property type="evidence" value="ECO:0007669"/>
    <property type="project" value="TreeGrafter"/>
</dbReference>
<dbReference type="InterPro" id="IPR002159">
    <property type="entry name" value="CD36_fam"/>
</dbReference>
<comment type="similarity">
    <text evidence="2">Belongs to the CD36 family.</text>
</comment>
<proteinExistence type="inferred from homology"/>
<dbReference type="GO" id="GO:0019915">
    <property type="term" value="P:lipid storage"/>
    <property type="evidence" value="ECO:0007669"/>
    <property type="project" value="TreeGrafter"/>
</dbReference>
<evidence type="ECO:0000256" key="3">
    <source>
        <dbReference type="ARBA" id="ARBA00022692"/>
    </source>
</evidence>
<dbReference type="Proteomes" id="UP000264820">
    <property type="component" value="Unplaced"/>
</dbReference>
<dbReference type="Ensembl" id="ENSHCOT00000004514.1">
    <property type="protein sequence ID" value="ENSHCOP00000005938.1"/>
    <property type="gene ID" value="ENSHCOG00000007696.1"/>
</dbReference>
<reference evidence="9" key="1">
    <citation type="submission" date="2025-08" db="UniProtKB">
        <authorList>
            <consortium name="Ensembl"/>
        </authorList>
    </citation>
    <scope>IDENTIFICATION</scope>
</reference>
<evidence type="ECO:0000256" key="7">
    <source>
        <dbReference type="SAM" id="Phobius"/>
    </source>
</evidence>
<dbReference type="GO" id="GO:0005041">
    <property type="term" value="F:low-density lipoprotein particle receptor activity"/>
    <property type="evidence" value="ECO:0007669"/>
    <property type="project" value="TreeGrafter"/>
</dbReference>
<evidence type="ECO:0000256" key="6">
    <source>
        <dbReference type="ARBA" id="ARBA00023180"/>
    </source>
</evidence>
<dbReference type="GO" id="GO:0150094">
    <property type="term" value="P:amyloid-beta clearance by cellular catabolic process"/>
    <property type="evidence" value="ECO:0007669"/>
    <property type="project" value="TreeGrafter"/>
</dbReference>
<keyword evidence="5 7" id="KW-0472">Membrane</keyword>
<evidence type="ECO:0000256" key="8">
    <source>
        <dbReference type="SAM" id="SignalP"/>
    </source>
</evidence>